<dbReference type="InterPro" id="IPR036291">
    <property type="entry name" value="NAD(P)-bd_dom_sf"/>
</dbReference>
<dbReference type="InterPro" id="IPR020843">
    <property type="entry name" value="ER"/>
</dbReference>
<organism evidence="2 3">
    <name type="scientific">Geodermatophilus telluris</name>
    <dbReference type="NCBI Taxonomy" id="1190417"/>
    <lineage>
        <taxon>Bacteria</taxon>
        <taxon>Bacillati</taxon>
        <taxon>Actinomycetota</taxon>
        <taxon>Actinomycetes</taxon>
        <taxon>Geodermatophilales</taxon>
        <taxon>Geodermatophilaceae</taxon>
        <taxon>Geodermatophilus</taxon>
    </lineage>
</organism>
<protein>
    <submittedName>
        <fullName evidence="2">NADPH:quinone reductase</fullName>
    </submittedName>
</protein>
<sequence>MRAEQERGHDADGRARGWAGLVRALGIGCDRRGATGGRRFGAVRAVGVVRFGGPEALTVVDVPDEPLGPGQVRLRVRATAVSPTDTHLREGAYAGRDPVTTPPWVPGMDAAGEVVEVGEDVDRVRVGDAVMAVVVPTGAHGGYREDLVLPQGSVARVPAGTDAVAACTLPMNGLTARLALDHLALPPGSVLAVTGAAGAFGGYVVQLAKADGHTVVADASEADEQLVRDLGADVVVRRGDDVAERIRAEFPGGVDGLADGSVQDALVLPAVRDGGKVATVRGYRGDGSGRVEVFPTRVRDYAENGAALDRLREQVESGALTLRVARTFAPEEAPEAHRALARGGVRGRLVITF</sequence>
<evidence type="ECO:0000313" key="3">
    <source>
        <dbReference type="Proteomes" id="UP000199416"/>
    </source>
</evidence>
<dbReference type="STRING" id="1190417.SAMN05660690_1901"/>
<dbReference type="Proteomes" id="UP000199416">
    <property type="component" value="Unassembled WGS sequence"/>
</dbReference>
<dbReference type="Pfam" id="PF13602">
    <property type="entry name" value="ADH_zinc_N_2"/>
    <property type="match status" value="1"/>
</dbReference>
<dbReference type="EMBL" id="FMZF01000002">
    <property type="protein sequence ID" value="SDC55912.1"/>
    <property type="molecule type" value="Genomic_DNA"/>
</dbReference>
<dbReference type="GO" id="GO:0016491">
    <property type="term" value="F:oxidoreductase activity"/>
    <property type="evidence" value="ECO:0007669"/>
    <property type="project" value="InterPro"/>
</dbReference>
<dbReference type="CDD" id="cd05289">
    <property type="entry name" value="MDR_like_2"/>
    <property type="match status" value="1"/>
</dbReference>
<dbReference type="SUPFAM" id="SSF50129">
    <property type="entry name" value="GroES-like"/>
    <property type="match status" value="1"/>
</dbReference>
<dbReference type="AlphaFoldDB" id="A0A1G6MK52"/>
<dbReference type="Gene3D" id="3.90.180.10">
    <property type="entry name" value="Medium-chain alcohol dehydrogenases, catalytic domain"/>
    <property type="match status" value="1"/>
</dbReference>
<dbReference type="InterPro" id="IPR011032">
    <property type="entry name" value="GroES-like_sf"/>
</dbReference>
<feature type="domain" description="Enoyl reductase (ER)" evidence="1">
    <location>
        <begin position="52"/>
        <end position="351"/>
    </location>
</feature>
<reference evidence="3" key="1">
    <citation type="submission" date="2016-10" db="EMBL/GenBank/DDBJ databases">
        <authorList>
            <person name="Varghese N."/>
            <person name="Submissions S."/>
        </authorList>
    </citation>
    <scope>NUCLEOTIDE SEQUENCE [LARGE SCALE GENOMIC DNA]</scope>
    <source>
        <strain evidence="3">DSM 45421</strain>
    </source>
</reference>
<accession>A0A1G6MK52</accession>
<dbReference type="SMART" id="SM00829">
    <property type="entry name" value="PKS_ER"/>
    <property type="match status" value="1"/>
</dbReference>
<keyword evidence="3" id="KW-1185">Reference proteome</keyword>
<dbReference type="Gene3D" id="3.40.50.720">
    <property type="entry name" value="NAD(P)-binding Rossmann-like Domain"/>
    <property type="match status" value="1"/>
</dbReference>
<evidence type="ECO:0000259" key="1">
    <source>
        <dbReference type="SMART" id="SM00829"/>
    </source>
</evidence>
<dbReference type="InterPro" id="IPR051397">
    <property type="entry name" value="Zn-ADH-like_protein"/>
</dbReference>
<name>A0A1G6MK52_9ACTN</name>
<proteinExistence type="predicted"/>
<gene>
    <name evidence="2" type="ORF">SAMN05660690_1901</name>
</gene>
<dbReference type="PANTHER" id="PTHR43677:SF4">
    <property type="entry name" value="QUINONE OXIDOREDUCTASE-LIKE PROTEIN 2"/>
    <property type="match status" value="1"/>
</dbReference>
<dbReference type="SUPFAM" id="SSF51735">
    <property type="entry name" value="NAD(P)-binding Rossmann-fold domains"/>
    <property type="match status" value="1"/>
</dbReference>
<dbReference type="PANTHER" id="PTHR43677">
    <property type="entry name" value="SHORT-CHAIN DEHYDROGENASE/REDUCTASE"/>
    <property type="match status" value="1"/>
</dbReference>
<dbReference type="InterPro" id="IPR013154">
    <property type="entry name" value="ADH-like_N"/>
</dbReference>
<dbReference type="Pfam" id="PF08240">
    <property type="entry name" value="ADH_N"/>
    <property type="match status" value="1"/>
</dbReference>
<evidence type="ECO:0000313" key="2">
    <source>
        <dbReference type="EMBL" id="SDC55912.1"/>
    </source>
</evidence>